<gene>
    <name evidence="5" type="ORF">SAMN05192558_101690</name>
</gene>
<dbReference type="InterPro" id="IPR029039">
    <property type="entry name" value="Flavoprotein-like_sf"/>
</dbReference>
<dbReference type="PANTHER" id="PTHR43408">
    <property type="entry name" value="FMN REDUCTASE (NADPH)"/>
    <property type="match status" value="1"/>
</dbReference>
<dbReference type="InterPro" id="IPR020048">
    <property type="entry name" value="NADPH-dep_FMN_reduc_SsuE"/>
</dbReference>
<dbReference type="InterPro" id="IPR005025">
    <property type="entry name" value="FMN_Rdtase-like_dom"/>
</dbReference>
<feature type="domain" description="NADPH-dependent FMN reductase-like" evidence="4">
    <location>
        <begin position="3"/>
        <end position="142"/>
    </location>
</feature>
<name>A0A1H0G736_9PSEU</name>
<dbReference type="OrthoDB" id="1643408at2"/>
<dbReference type="STRING" id="504798.SAMN05421871_103181"/>
<protein>
    <submittedName>
        <fullName evidence="5">FMN reductase</fullName>
    </submittedName>
</protein>
<dbReference type="GO" id="GO:0008752">
    <property type="term" value="F:FMN reductase [NAD(P)H] activity"/>
    <property type="evidence" value="ECO:0007669"/>
    <property type="project" value="InterPro"/>
</dbReference>
<dbReference type="Gene3D" id="3.40.50.360">
    <property type="match status" value="1"/>
</dbReference>
<keyword evidence="3" id="KW-0560">Oxidoreductase</keyword>
<evidence type="ECO:0000256" key="2">
    <source>
        <dbReference type="ARBA" id="ARBA00022643"/>
    </source>
</evidence>
<dbReference type="Pfam" id="PF03358">
    <property type="entry name" value="FMN_red"/>
    <property type="match status" value="1"/>
</dbReference>
<dbReference type="AlphaFoldDB" id="A0A1H0G736"/>
<proteinExistence type="predicted"/>
<organism evidence="5 6">
    <name type="scientific">Actinokineospora alba</name>
    <dbReference type="NCBI Taxonomy" id="504798"/>
    <lineage>
        <taxon>Bacteria</taxon>
        <taxon>Bacillati</taxon>
        <taxon>Actinomycetota</taxon>
        <taxon>Actinomycetes</taxon>
        <taxon>Pseudonocardiales</taxon>
        <taxon>Pseudonocardiaceae</taxon>
        <taxon>Actinokineospora</taxon>
    </lineage>
</organism>
<evidence type="ECO:0000256" key="3">
    <source>
        <dbReference type="ARBA" id="ARBA00023002"/>
    </source>
</evidence>
<evidence type="ECO:0000313" key="5">
    <source>
        <dbReference type="EMBL" id="SDO02707.1"/>
    </source>
</evidence>
<dbReference type="EMBL" id="FNJB01000001">
    <property type="protein sequence ID" value="SDO02707.1"/>
    <property type="molecule type" value="Genomic_DNA"/>
</dbReference>
<sequence>MPSIIVLSGSPSPTSKTAALGGYVEARLRAQGHLVRSFRVRDLPPVALLSADTEHPDIAEVVDAIAGVDAIVVASPVYKAAYSGLLKALLDLLPQFALAGKVVLPLVTGGTPAHVLAIDYALRPVLTSLGADHVVQGWFVLDRHIGVDGATVIEPGAESALRAVVDRFSEVVHDRHPLAAAL</sequence>
<dbReference type="SUPFAM" id="SSF52218">
    <property type="entry name" value="Flavoproteins"/>
    <property type="match status" value="1"/>
</dbReference>
<keyword evidence="6" id="KW-1185">Reference proteome</keyword>
<dbReference type="PANTHER" id="PTHR43408:SF1">
    <property type="entry name" value="FMN REDUCTASE (NADPH)"/>
    <property type="match status" value="1"/>
</dbReference>
<keyword evidence="2" id="KW-0288">FMN</keyword>
<evidence type="ECO:0000313" key="6">
    <source>
        <dbReference type="Proteomes" id="UP000199651"/>
    </source>
</evidence>
<reference evidence="6" key="1">
    <citation type="submission" date="2016-10" db="EMBL/GenBank/DDBJ databases">
        <authorList>
            <person name="Varghese N."/>
            <person name="Submissions S."/>
        </authorList>
    </citation>
    <scope>NUCLEOTIDE SEQUENCE [LARGE SCALE GENOMIC DNA]</scope>
    <source>
        <strain evidence="6">IBRC-M 10655</strain>
    </source>
</reference>
<evidence type="ECO:0000259" key="4">
    <source>
        <dbReference type="Pfam" id="PF03358"/>
    </source>
</evidence>
<dbReference type="NCBIfam" id="TIGR03567">
    <property type="entry name" value="FMN_reduc_SsuE"/>
    <property type="match status" value="1"/>
</dbReference>
<evidence type="ECO:0000256" key="1">
    <source>
        <dbReference type="ARBA" id="ARBA00022630"/>
    </source>
</evidence>
<dbReference type="Proteomes" id="UP000199651">
    <property type="component" value="Unassembled WGS sequence"/>
</dbReference>
<dbReference type="GO" id="GO:0046306">
    <property type="term" value="P:alkanesulfonate catabolic process"/>
    <property type="evidence" value="ECO:0007669"/>
    <property type="project" value="InterPro"/>
</dbReference>
<dbReference type="RefSeq" id="WP_091369767.1">
    <property type="nucleotide sequence ID" value="NZ_FNDV01000003.1"/>
</dbReference>
<dbReference type="InterPro" id="IPR051814">
    <property type="entry name" value="NAD(P)H-dep_FMN_reductase"/>
</dbReference>
<keyword evidence="1" id="KW-0285">Flavoprotein</keyword>
<accession>A0A1H0G736</accession>